<feature type="non-terminal residue" evidence="3">
    <location>
        <position position="237"/>
    </location>
</feature>
<gene>
    <name evidence="3" type="ORF">PGLA2088_LOCUS37074</name>
</gene>
<organism evidence="3 4">
    <name type="scientific">Polarella glacialis</name>
    <name type="common">Dinoflagellate</name>
    <dbReference type="NCBI Taxonomy" id="89957"/>
    <lineage>
        <taxon>Eukaryota</taxon>
        <taxon>Sar</taxon>
        <taxon>Alveolata</taxon>
        <taxon>Dinophyceae</taxon>
        <taxon>Suessiales</taxon>
        <taxon>Suessiaceae</taxon>
        <taxon>Polarella</taxon>
    </lineage>
</organism>
<protein>
    <submittedName>
        <fullName evidence="3">Uncharacterized protein</fullName>
    </submittedName>
</protein>
<dbReference type="EMBL" id="CAJNNW010032340">
    <property type="protein sequence ID" value="CAE8712530.1"/>
    <property type="molecule type" value="Genomic_DNA"/>
</dbReference>
<feature type="compositionally biased region" description="Low complexity" evidence="1">
    <location>
        <begin position="42"/>
        <end position="54"/>
    </location>
</feature>
<dbReference type="AlphaFoldDB" id="A0A813KUC0"/>
<evidence type="ECO:0000313" key="4">
    <source>
        <dbReference type="Proteomes" id="UP000626109"/>
    </source>
</evidence>
<dbReference type="PANTHER" id="PTHR42741:SF3">
    <property type="entry name" value="NITROREDUCTASE FAMILY PROTEIN"/>
    <property type="match status" value="1"/>
</dbReference>
<feature type="region of interest" description="Disordered" evidence="1">
    <location>
        <begin position="41"/>
        <end position="100"/>
    </location>
</feature>
<dbReference type="InterPro" id="IPR000415">
    <property type="entry name" value="Nitroreductase-like"/>
</dbReference>
<feature type="transmembrane region" description="Helical" evidence="2">
    <location>
        <begin position="215"/>
        <end position="234"/>
    </location>
</feature>
<accession>A0A813KUC0</accession>
<evidence type="ECO:0000256" key="1">
    <source>
        <dbReference type="SAM" id="MobiDB-lite"/>
    </source>
</evidence>
<dbReference type="Gene3D" id="3.40.109.10">
    <property type="entry name" value="NADH Oxidase"/>
    <property type="match status" value="1"/>
</dbReference>
<dbReference type="Proteomes" id="UP000626109">
    <property type="component" value="Unassembled WGS sequence"/>
</dbReference>
<comment type="caution">
    <text evidence="3">The sequence shown here is derived from an EMBL/GenBank/DDBJ whole genome shotgun (WGS) entry which is preliminary data.</text>
</comment>
<feature type="compositionally biased region" description="Basic and acidic residues" evidence="1">
    <location>
        <begin position="1"/>
        <end position="12"/>
    </location>
</feature>
<feature type="compositionally biased region" description="Low complexity" evidence="1">
    <location>
        <begin position="61"/>
        <end position="91"/>
    </location>
</feature>
<keyword evidence="2" id="KW-0472">Membrane</keyword>
<keyword evidence="2" id="KW-1133">Transmembrane helix</keyword>
<name>A0A813KUC0_POLGL</name>
<dbReference type="PANTHER" id="PTHR42741">
    <property type="entry name" value="NITROREDUCTASE FAMILY PROTEIN"/>
    <property type="match status" value="1"/>
</dbReference>
<reference evidence="3" key="1">
    <citation type="submission" date="2021-02" db="EMBL/GenBank/DDBJ databases">
        <authorList>
            <person name="Dougan E. K."/>
            <person name="Rhodes N."/>
            <person name="Thang M."/>
            <person name="Chan C."/>
        </authorList>
    </citation>
    <scope>NUCLEOTIDE SEQUENCE</scope>
</reference>
<feature type="region of interest" description="Disordered" evidence="1">
    <location>
        <begin position="1"/>
        <end position="23"/>
    </location>
</feature>
<keyword evidence="2" id="KW-0812">Transmembrane</keyword>
<sequence>YHDVSSHHDPSRMARGGAMDWGQQPGKFLRFRGTRMLDLDDVSSLSLPPGNNNNESDKDNNNNNNTNNTNNNNTSNNNNNNSNDNNHNHNNSGAWGEAGAGDGLHPILQELFHQAASSSSSPAQAAESSWLGRVLQESLGLTAWKASKSGSSSAVRSLRANASSGALQPCEAYILADAGAVPGHAGAGLFHRDPYFNKKMTMFIIFLTTTRSSELLIVICVFVVVFYCFVHFCCCSF</sequence>
<proteinExistence type="predicted"/>
<evidence type="ECO:0000313" key="3">
    <source>
        <dbReference type="EMBL" id="CAE8712530.1"/>
    </source>
</evidence>
<evidence type="ECO:0000256" key="2">
    <source>
        <dbReference type="SAM" id="Phobius"/>
    </source>
</evidence>
<dbReference type="GO" id="GO:0016491">
    <property type="term" value="F:oxidoreductase activity"/>
    <property type="evidence" value="ECO:0007669"/>
    <property type="project" value="InterPro"/>
</dbReference>